<keyword evidence="7" id="KW-0472">Membrane</keyword>
<dbReference type="AlphaFoldDB" id="A0AAD9YI54"/>
<keyword evidence="4" id="KW-0285">Flavoprotein</keyword>
<proteinExistence type="inferred from homology"/>
<dbReference type="InterPro" id="IPR020846">
    <property type="entry name" value="MFS_dom"/>
</dbReference>
<evidence type="ECO:0000259" key="8">
    <source>
        <dbReference type="PROSITE" id="PS50850"/>
    </source>
</evidence>
<keyword evidence="5" id="KW-0274">FAD</keyword>
<dbReference type="GO" id="GO:0022857">
    <property type="term" value="F:transmembrane transporter activity"/>
    <property type="evidence" value="ECO:0007669"/>
    <property type="project" value="InterPro"/>
</dbReference>
<dbReference type="InterPro" id="IPR045170">
    <property type="entry name" value="MTOX"/>
</dbReference>
<sequence length="856" mass="94231">MQSSDQKIIIIGAGVFGLSTALWLARGGYKNITIFDRCAFDKNFYDPSNGCNGASADINKVFRMAYGDKLRYQNLAIEAKDVWLSWNKAVAEAASSDLPPGLDPSDKLLHLCGAYFLAEGSEMRDYYAESLELMSRTAPDHRKMLFVKGDADDEERLRNIDPKWVEKYHIIDKINGSNTNGFIDINAGITIADKACVYARFLCEKEGIKFVLGDPQGKLEKLIIEEKSGHKKVTGLQTCDGVSHYGDLVIVAAGSWTASIIPEAHRTVEATAGTVMFIDIPKERMDLREKFHPDNYPVWSYRKGDGDQYYQGGGFPISKEGRLKFGFRGRKFTNFQDHPTKPNLRISTPRTKYTEKPIDTVPLYGLCRMKEVIAEAFPELVEFGFTDSRLCWYTDSIDNDYVIDYVPGYSKSLFICTGGSGHAFKFLPILGRHVKNQLEGIPDEFTSFWKWRVAEEGHDNNGLSEGENGPREVSKYRNYAANQRNSVFNDNSSQEGQTQDLPPDGGYGWVCTVAAAVANGHSWGFNSAYAVFLAYYLEHDVFPGSSPLQYAFVTSLSLTCLLLVSPVATECVQKYGIRPTMFCGVVLETASLLLASFSSKIWHLFLTQGVLFGMGVGFLFIPTAAVVPQWFTTKRSLASGISLSGAGLGGGVYALAAGAMIRSIGLQWTFRVLGIIGFCVNTTCTILLRDRNKATGSKQSTFELSLFKKAEYLLLLGFGGFTMLGYFVLIFSLASYATEIGLPASDGALISALFNFAQAVGRPLIGYFSDSFGRMNMAASMTLLAGLLSLTVWVNAKGFGLLVFFAISEGLVAGNFWATIAPLMAEVLGLTHVPSGLNLMWLSMVVSAWFFFEAGK</sequence>
<dbReference type="InterPro" id="IPR006076">
    <property type="entry name" value="FAD-dep_OxRdtase"/>
</dbReference>
<dbReference type="PANTHER" id="PTHR10961">
    <property type="entry name" value="PEROXISOMAL SARCOSINE OXIDASE"/>
    <property type="match status" value="1"/>
</dbReference>
<feature type="transmembrane region" description="Helical" evidence="7">
    <location>
        <begin position="610"/>
        <end position="631"/>
    </location>
</feature>
<dbReference type="InterPro" id="IPR036259">
    <property type="entry name" value="MFS_trans_sf"/>
</dbReference>
<evidence type="ECO:0000256" key="3">
    <source>
        <dbReference type="ARBA" id="ARBA00010989"/>
    </source>
</evidence>
<keyword evidence="7" id="KW-1133">Transmembrane helix</keyword>
<comment type="similarity">
    <text evidence="3">Belongs to the MSOX/MTOX family.</text>
</comment>
<dbReference type="CDD" id="cd17352">
    <property type="entry name" value="MFS_MCT_SLC16"/>
    <property type="match status" value="1"/>
</dbReference>
<keyword evidence="6" id="KW-0560">Oxidoreductase</keyword>
<feature type="transmembrane region" description="Helical" evidence="7">
    <location>
        <begin position="712"/>
        <end position="736"/>
    </location>
</feature>
<protein>
    <submittedName>
        <fullName evidence="9">Sarcosine oxidase</fullName>
    </submittedName>
</protein>
<evidence type="ECO:0000256" key="5">
    <source>
        <dbReference type="ARBA" id="ARBA00022827"/>
    </source>
</evidence>
<evidence type="ECO:0000256" key="1">
    <source>
        <dbReference type="ARBA" id="ARBA00001974"/>
    </source>
</evidence>
<dbReference type="PANTHER" id="PTHR10961:SF15">
    <property type="entry name" value="FAD DEPENDENT OXIDOREDUCTASE DOMAIN-CONTAINING PROTEIN"/>
    <property type="match status" value="1"/>
</dbReference>
<dbReference type="EMBL" id="VYYT01000125">
    <property type="protein sequence ID" value="KAK2766347.1"/>
    <property type="molecule type" value="Genomic_DNA"/>
</dbReference>
<evidence type="ECO:0000256" key="4">
    <source>
        <dbReference type="ARBA" id="ARBA00022630"/>
    </source>
</evidence>
<gene>
    <name evidence="9" type="ORF">CKAH01_15517</name>
</gene>
<keyword evidence="7" id="KW-0812">Transmembrane</keyword>
<dbReference type="Gene3D" id="3.30.9.10">
    <property type="entry name" value="D-Amino Acid Oxidase, subunit A, domain 2"/>
    <property type="match status" value="1"/>
</dbReference>
<name>A0AAD9YI54_COLKA</name>
<dbReference type="Gene3D" id="3.50.50.60">
    <property type="entry name" value="FAD/NAD(P)-binding domain"/>
    <property type="match status" value="1"/>
</dbReference>
<reference evidence="9" key="1">
    <citation type="submission" date="2023-02" db="EMBL/GenBank/DDBJ databases">
        <title>Colletotrichum kahawae CIFC_Que2 genome sequencing and assembly.</title>
        <authorList>
            <person name="Baroncelli R."/>
        </authorList>
    </citation>
    <scope>NUCLEOTIDE SEQUENCE</scope>
    <source>
        <strain evidence="9">CIFC_Que2</strain>
    </source>
</reference>
<comment type="caution">
    <text evidence="9">The sequence shown here is derived from an EMBL/GenBank/DDBJ whole genome shotgun (WGS) entry which is preliminary data.</text>
</comment>
<dbReference type="GO" id="GO:0016020">
    <property type="term" value="C:membrane"/>
    <property type="evidence" value="ECO:0007669"/>
    <property type="project" value="UniProtKB-SubCell"/>
</dbReference>
<accession>A0AAD9YI54</accession>
<evidence type="ECO:0000256" key="6">
    <source>
        <dbReference type="ARBA" id="ARBA00023002"/>
    </source>
</evidence>
<evidence type="ECO:0000256" key="7">
    <source>
        <dbReference type="SAM" id="Phobius"/>
    </source>
</evidence>
<feature type="domain" description="Major facilitator superfamily (MFS) profile" evidence="8">
    <location>
        <begin position="512"/>
        <end position="856"/>
    </location>
</feature>
<comment type="cofactor">
    <cofactor evidence="1">
        <name>FAD</name>
        <dbReference type="ChEBI" id="CHEBI:57692"/>
    </cofactor>
</comment>
<dbReference type="Proteomes" id="UP001281614">
    <property type="component" value="Unassembled WGS sequence"/>
</dbReference>
<dbReference type="SUPFAM" id="SSF51905">
    <property type="entry name" value="FAD/NAD(P)-binding domain"/>
    <property type="match status" value="1"/>
</dbReference>
<dbReference type="GO" id="GO:0008115">
    <property type="term" value="F:sarcosine oxidase activity"/>
    <property type="evidence" value="ECO:0007669"/>
    <property type="project" value="TreeGrafter"/>
</dbReference>
<comment type="subcellular location">
    <subcellularLocation>
        <location evidence="2">Membrane</location>
        <topology evidence="2">Multi-pass membrane protein</topology>
    </subcellularLocation>
</comment>
<evidence type="ECO:0000313" key="9">
    <source>
        <dbReference type="EMBL" id="KAK2766347.1"/>
    </source>
</evidence>
<feature type="transmembrane region" description="Helical" evidence="7">
    <location>
        <begin position="7"/>
        <end position="25"/>
    </location>
</feature>
<dbReference type="SUPFAM" id="SSF103473">
    <property type="entry name" value="MFS general substrate transporter"/>
    <property type="match status" value="1"/>
</dbReference>
<keyword evidence="10" id="KW-1185">Reference proteome</keyword>
<feature type="transmembrane region" description="Helical" evidence="7">
    <location>
        <begin position="643"/>
        <end position="662"/>
    </location>
</feature>
<dbReference type="InterPro" id="IPR011701">
    <property type="entry name" value="MFS"/>
</dbReference>
<evidence type="ECO:0000313" key="10">
    <source>
        <dbReference type="Proteomes" id="UP001281614"/>
    </source>
</evidence>
<dbReference type="PROSITE" id="PS50850">
    <property type="entry name" value="MFS"/>
    <property type="match status" value="1"/>
</dbReference>
<dbReference type="Gene3D" id="1.20.1250.20">
    <property type="entry name" value="MFS general substrate transporter like domains"/>
    <property type="match status" value="2"/>
</dbReference>
<dbReference type="Pfam" id="PF07690">
    <property type="entry name" value="MFS_1"/>
    <property type="match status" value="1"/>
</dbReference>
<feature type="transmembrane region" description="Helical" evidence="7">
    <location>
        <begin position="836"/>
        <end position="852"/>
    </location>
</feature>
<dbReference type="GO" id="GO:0050660">
    <property type="term" value="F:flavin adenine dinucleotide binding"/>
    <property type="evidence" value="ECO:0007669"/>
    <property type="project" value="InterPro"/>
</dbReference>
<organism evidence="9 10">
    <name type="scientific">Colletotrichum kahawae</name>
    <name type="common">Coffee berry disease fungus</name>
    <dbReference type="NCBI Taxonomy" id="34407"/>
    <lineage>
        <taxon>Eukaryota</taxon>
        <taxon>Fungi</taxon>
        <taxon>Dikarya</taxon>
        <taxon>Ascomycota</taxon>
        <taxon>Pezizomycotina</taxon>
        <taxon>Sordariomycetes</taxon>
        <taxon>Hypocreomycetidae</taxon>
        <taxon>Glomerellales</taxon>
        <taxon>Glomerellaceae</taxon>
        <taxon>Colletotrichum</taxon>
        <taxon>Colletotrichum gloeosporioides species complex</taxon>
    </lineage>
</organism>
<feature type="transmembrane region" description="Helical" evidence="7">
    <location>
        <begin position="802"/>
        <end position="824"/>
    </location>
</feature>
<dbReference type="Pfam" id="PF01266">
    <property type="entry name" value="DAO"/>
    <property type="match status" value="1"/>
</dbReference>
<feature type="transmembrane region" description="Helical" evidence="7">
    <location>
        <begin position="777"/>
        <end position="796"/>
    </location>
</feature>
<feature type="transmembrane region" description="Helical" evidence="7">
    <location>
        <begin position="668"/>
        <end position="688"/>
    </location>
</feature>
<evidence type="ECO:0000256" key="2">
    <source>
        <dbReference type="ARBA" id="ARBA00004141"/>
    </source>
</evidence>
<dbReference type="InterPro" id="IPR036188">
    <property type="entry name" value="FAD/NAD-bd_sf"/>
</dbReference>